<comment type="function">
    <text evidence="1">Putative transcription activator involved in regulating light control of development.</text>
</comment>
<dbReference type="InterPro" id="IPR031052">
    <property type="entry name" value="FHY3/FAR1"/>
</dbReference>
<proteinExistence type="inferred from homology"/>
<comment type="subcellular location">
    <subcellularLocation>
        <location evidence="1">Nucleus</location>
    </subcellularLocation>
</comment>
<accession>A0A3Q7ED23</accession>
<dbReference type="EnsemblPlants" id="Solyc01g018041.1.1">
    <property type="protein sequence ID" value="Solyc01g018041.1.1"/>
    <property type="gene ID" value="Solyc01g018041.1"/>
</dbReference>
<feature type="domain" description="MULE transposase" evidence="2">
    <location>
        <begin position="4"/>
        <end position="37"/>
    </location>
</feature>
<dbReference type="GO" id="GO:0008270">
    <property type="term" value="F:zinc ion binding"/>
    <property type="evidence" value="ECO:0007669"/>
    <property type="project" value="UniProtKB-UniRule"/>
</dbReference>
<evidence type="ECO:0000313" key="3">
    <source>
        <dbReference type="EnsemblPlants" id="Solyc01g018041.1.1"/>
    </source>
</evidence>
<reference evidence="3" key="1">
    <citation type="journal article" date="2012" name="Nature">
        <title>The tomato genome sequence provides insights into fleshy fruit evolution.</title>
        <authorList>
            <consortium name="Tomato Genome Consortium"/>
        </authorList>
    </citation>
    <scope>NUCLEOTIDE SEQUENCE [LARGE SCALE GENOMIC DNA]</scope>
    <source>
        <strain evidence="3">cv. Heinz 1706</strain>
    </source>
</reference>
<keyword evidence="1" id="KW-0863">Zinc-finger</keyword>
<dbReference type="Gramene" id="Solyc01g018041.1.1">
    <property type="protein sequence ID" value="Solyc01g018041.1.1"/>
    <property type="gene ID" value="Solyc01g018041.1"/>
</dbReference>
<comment type="similarity">
    <text evidence="1">Belongs to the FHY3/FAR1 family.</text>
</comment>
<dbReference type="AlphaFoldDB" id="A0A3Q7ED23"/>
<evidence type="ECO:0000313" key="4">
    <source>
        <dbReference type="Proteomes" id="UP000004994"/>
    </source>
</evidence>
<dbReference type="Pfam" id="PF10551">
    <property type="entry name" value="MULE"/>
    <property type="match status" value="1"/>
</dbReference>
<dbReference type="Proteomes" id="UP000004994">
    <property type="component" value="Chromosome 1"/>
</dbReference>
<keyword evidence="1" id="KW-0539">Nucleus</keyword>
<sequence>MKLKTLSSDQDSSITNAVTIVLPNSKHHFCMWHITKKIPEYLIHVCHQYDDFSRKFSWCIHAYVRTTFCAGMSTSQRNYLNSSTPMSVFVVQYDKAIDARYD</sequence>
<dbReference type="InterPro" id="IPR018289">
    <property type="entry name" value="MULE_transposase_dom"/>
</dbReference>
<evidence type="ECO:0000259" key="2">
    <source>
        <dbReference type="Pfam" id="PF10551"/>
    </source>
</evidence>
<dbReference type="GO" id="GO:0006355">
    <property type="term" value="P:regulation of DNA-templated transcription"/>
    <property type="evidence" value="ECO:0007669"/>
    <property type="project" value="UniProtKB-UniRule"/>
</dbReference>
<dbReference type="PANTHER" id="PTHR31669">
    <property type="entry name" value="PROTEIN FAR1-RELATED SEQUENCE 10-RELATED"/>
    <property type="match status" value="1"/>
</dbReference>
<dbReference type="InParanoid" id="A0A3Q7ED23"/>
<dbReference type="GO" id="GO:0005634">
    <property type="term" value="C:nucleus"/>
    <property type="evidence" value="ECO:0007669"/>
    <property type="project" value="UniProtKB-SubCell"/>
</dbReference>
<dbReference type="PANTHER" id="PTHR31669:SF293">
    <property type="entry name" value="PROTEIN FAR1-RELATED SEQUENCE"/>
    <property type="match status" value="1"/>
</dbReference>
<keyword evidence="4" id="KW-1185">Reference proteome</keyword>
<protein>
    <recommendedName>
        <fullName evidence="1">Protein FAR1-RELATED SEQUENCE</fullName>
    </recommendedName>
</protein>
<reference evidence="3" key="2">
    <citation type="submission" date="2019-01" db="UniProtKB">
        <authorList>
            <consortium name="EnsemblPlants"/>
        </authorList>
    </citation>
    <scope>IDENTIFICATION</scope>
    <source>
        <strain evidence="3">cv. Heinz 1706</strain>
    </source>
</reference>
<keyword evidence="1" id="KW-0862">Zinc</keyword>
<organism evidence="3">
    <name type="scientific">Solanum lycopersicum</name>
    <name type="common">Tomato</name>
    <name type="synonym">Lycopersicon esculentum</name>
    <dbReference type="NCBI Taxonomy" id="4081"/>
    <lineage>
        <taxon>Eukaryota</taxon>
        <taxon>Viridiplantae</taxon>
        <taxon>Streptophyta</taxon>
        <taxon>Embryophyta</taxon>
        <taxon>Tracheophyta</taxon>
        <taxon>Spermatophyta</taxon>
        <taxon>Magnoliopsida</taxon>
        <taxon>eudicotyledons</taxon>
        <taxon>Gunneridae</taxon>
        <taxon>Pentapetalae</taxon>
        <taxon>asterids</taxon>
        <taxon>lamiids</taxon>
        <taxon>Solanales</taxon>
        <taxon>Solanaceae</taxon>
        <taxon>Solanoideae</taxon>
        <taxon>Solaneae</taxon>
        <taxon>Solanum</taxon>
        <taxon>Solanum subgen. Lycopersicon</taxon>
    </lineage>
</organism>
<keyword evidence="1" id="KW-0479">Metal-binding</keyword>
<evidence type="ECO:0000256" key="1">
    <source>
        <dbReference type="RuleBase" id="RU367018"/>
    </source>
</evidence>
<name>A0A3Q7ED23_SOLLC</name>